<dbReference type="Pfam" id="PF06891">
    <property type="entry name" value="P2_Phage_GpR"/>
    <property type="match status" value="1"/>
</dbReference>
<dbReference type="EMBL" id="JEXD01000004">
    <property type="protein sequence ID" value="EXC09109.1"/>
    <property type="molecule type" value="Genomic_DNA"/>
</dbReference>
<protein>
    <submittedName>
        <fullName evidence="1">p2 phage tail completion R family protein</fullName>
    </submittedName>
</protein>
<reference evidence="1 2" key="1">
    <citation type="submission" date="2014-02" db="EMBL/GenBank/DDBJ databases">
        <title>Comparative genomics and transcriptomics to identify genetic mechanisms underlying the emergence of carbapenem resistant Acinetobacter baumannii (CRAb).</title>
        <authorList>
            <person name="Harris A.D."/>
            <person name="Johnson K.J."/>
            <person name="George J."/>
            <person name="Shefchek K."/>
            <person name="Daugherty S.C."/>
            <person name="Parankush S."/>
            <person name="Sadzewicz L."/>
            <person name="Tallon L."/>
            <person name="Sengamalay N."/>
            <person name="Hazen T.H."/>
            <person name="Rasko D.A."/>
        </authorList>
    </citation>
    <scope>NUCLEOTIDE SEQUENCE [LARGE SCALE GENOMIC DNA]</scope>
    <source>
        <strain evidence="1 2">625974</strain>
    </source>
</reference>
<dbReference type="PATRIC" id="fig|1310607.3.peg.859"/>
<proteinExistence type="predicted"/>
<dbReference type="InterPro" id="IPR009678">
    <property type="entry name" value="Phage_tail_completion_R"/>
</dbReference>
<organism evidence="1 2">
    <name type="scientific">Acinetobacter baumannii 625974</name>
    <dbReference type="NCBI Taxonomy" id="1310607"/>
    <lineage>
        <taxon>Bacteria</taxon>
        <taxon>Pseudomonadati</taxon>
        <taxon>Pseudomonadota</taxon>
        <taxon>Gammaproteobacteria</taxon>
        <taxon>Moraxellales</taxon>
        <taxon>Moraxellaceae</taxon>
        <taxon>Acinetobacter</taxon>
        <taxon>Acinetobacter calcoaceticus/baumannii complex</taxon>
    </lineage>
</organism>
<dbReference type="Proteomes" id="UP000021108">
    <property type="component" value="Unassembled WGS sequence"/>
</dbReference>
<accession>A0A009QFG5</accession>
<dbReference type="RefSeq" id="WP_032058823.1">
    <property type="nucleotide sequence ID" value="NZ_JEXD01000004.1"/>
</dbReference>
<comment type="caution">
    <text evidence="1">The sequence shown here is derived from an EMBL/GenBank/DDBJ whole genome shotgun (WGS) entry which is preliminary data.</text>
</comment>
<name>A0A009QFG5_ACIBA</name>
<gene>
    <name evidence="1" type="ORF">J506_0889</name>
</gene>
<dbReference type="AlphaFoldDB" id="A0A009QFG5"/>
<evidence type="ECO:0000313" key="2">
    <source>
        <dbReference type="Proteomes" id="UP000021108"/>
    </source>
</evidence>
<evidence type="ECO:0000313" key="1">
    <source>
        <dbReference type="EMBL" id="EXC09109.1"/>
    </source>
</evidence>
<sequence length="176" mass="19608">MKKLNDLRAHLMNAVIELRRDPDRLQIFADQGALKCTFAAGLSYEFSYFANIILTDYAGDLDSVAIPLFDWLRVNQSELLANLDRVKEGVRFEADLLANDKVDLAITIPLTERVIVKRAPDGTITVDHPPEPQATQTEQAQEVSLIDQATGDVLAQWMSVESPDSFALAMPLPVRK</sequence>